<feature type="compositionally biased region" description="Basic and acidic residues" evidence="8">
    <location>
        <begin position="41"/>
        <end position="55"/>
    </location>
</feature>
<dbReference type="Proteomes" id="UP000278807">
    <property type="component" value="Unassembled WGS sequence"/>
</dbReference>
<evidence type="ECO:0000256" key="5">
    <source>
        <dbReference type="ARBA" id="ARBA00022989"/>
    </source>
</evidence>
<evidence type="ECO:0000256" key="3">
    <source>
        <dbReference type="ARBA" id="ARBA00022692"/>
    </source>
</evidence>
<dbReference type="InterPro" id="IPR039433">
    <property type="entry name" value="Mff-like_dom"/>
</dbReference>
<keyword evidence="6" id="KW-0496">Mitochondrion</keyword>
<name>A0A0R3TCM2_RODNA</name>
<keyword evidence="3" id="KW-0812">Transmembrane</keyword>
<evidence type="ECO:0000256" key="6">
    <source>
        <dbReference type="ARBA" id="ARBA00023128"/>
    </source>
</evidence>
<evidence type="ECO:0000256" key="1">
    <source>
        <dbReference type="ARBA" id="ARBA00004167"/>
    </source>
</evidence>
<evidence type="ECO:0000256" key="8">
    <source>
        <dbReference type="SAM" id="MobiDB-lite"/>
    </source>
</evidence>
<comment type="subcellular location">
    <subcellularLocation>
        <location evidence="1">Membrane</location>
        <topology evidence="1">Single-pass membrane protein</topology>
    </subcellularLocation>
    <subcellularLocation>
        <location evidence="2">Mitochondrion outer membrane</location>
    </subcellularLocation>
</comment>
<reference evidence="12" key="1">
    <citation type="submission" date="2017-02" db="UniProtKB">
        <authorList>
            <consortium name="WormBaseParasite"/>
        </authorList>
    </citation>
    <scope>IDENTIFICATION</scope>
</reference>
<gene>
    <name evidence="10" type="ORF">HNAJ_LOCUS4809</name>
</gene>
<feature type="compositionally biased region" description="Polar residues" evidence="8">
    <location>
        <begin position="56"/>
        <end position="67"/>
    </location>
</feature>
<evidence type="ECO:0000313" key="12">
    <source>
        <dbReference type="WBParaSite" id="HNAJ_0000481101-mRNA-1"/>
    </source>
</evidence>
<organism evidence="12">
    <name type="scientific">Rodentolepis nana</name>
    <name type="common">Dwarf tapeworm</name>
    <name type="synonym">Hymenolepis nana</name>
    <dbReference type="NCBI Taxonomy" id="102285"/>
    <lineage>
        <taxon>Eukaryota</taxon>
        <taxon>Metazoa</taxon>
        <taxon>Spiralia</taxon>
        <taxon>Lophotrochozoa</taxon>
        <taxon>Platyhelminthes</taxon>
        <taxon>Cestoda</taxon>
        <taxon>Eucestoda</taxon>
        <taxon>Cyclophyllidea</taxon>
        <taxon>Hymenolepididae</taxon>
        <taxon>Rodentolepis</taxon>
    </lineage>
</organism>
<evidence type="ECO:0000259" key="9">
    <source>
        <dbReference type="Pfam" id="PF05644"/>
    </source>
</evidence>
<dbReference type="GO" id="GO:0005741">
    <property type="term" value="C:mitochondrial outer membrane"/>
    <property type="evidence" value="ECO:0007669"/>
    <property type="project" value="UniProtKB-SubCell"/>
</dbReference>
<keyword evidence="4" id="KW-1000">Mitochondrion outer membrane</keyword>
<keyword evidence="5" id="KW-1133">Transmembrane helix</keyword>
<evidence type="ECO:0000256" key="4">
    <source>
        <dbReference type="ARBA" id="ARBA00022787"/>
    </source>
</evidence>
<accession>A0A0R3TCM2</accession>
<feature type="region of interest" description="Disordered" evidence="8">
    <location>
        <begin position="40"/>
        <end position="82"/>
    </location>
</feature>
<dbReference type="Pfam" id="PF05644">
    <property type="entry name" value="Miff"/>
    <property type="match status" value="1"/>
</dbReference>
<proteinExistence type="predicted"/>
<keyword evidence="7" id="KW-0472">Membrane</keyword>
<dbReference type="EMBL" id="UZAE01003670">
    <property type="protein sequence ID" value="VDO00669.1"/>
    <property type="molecule type" value="Genomic_DNA"/>
</dbReference>
<sequence>MDPLQPPLISKYEWEYKNDINQQMRVPDKLSVATSLPNLDLSKHNGNDVDCKENDVASTGHRQTTPGYSPDLLTDNEAQSDV</sequence>
<dbReference type="WBParaSite" id="HNAJ_0000481101-mRNA-1">
    <property type="protein sequence ID" value="HNAJ_0000481101-mRNA-1"/>
    <property type="gene ID" value="HNAJ_0000481101"/>
</dbReference>
<evidence type="ECO:0000313" key="11">
    <source>
        <dbReference type="Proteomes" id="UP000278807"/>
    </source>
</evidence>
<protein>
    <submittedName>
        <fullName evidence="12">Miff domain-containing protein</fullName>
    </submittedName>
</protein>
<evidence type="ECO:0000256" key="2">
    <source>
        <dbReference type="ARBA" id="ARBA00004294"/>
    </source>
</evidence>
<evidence type="ECO:0000313" key="10">
    <source>
        <dbReference type="EMBL" id="VDO00669.1"/>
    </source>
</evidence>
<keyword evidence="11" id="KW-1185">Reference proteome</keyword>
<dbReference type="OrthoDB" id="6261177at2759"/>
<feature type="domain" description="Mff-like" evidence="9">
    <location>
        <begin position="11"/>
        <end position="38"/>
    </location>
</feature>
<reference evidence="10 11" key="2">
    <citation type="submission" date="2018-11" db="EMBL/GenBank/DDBJ databases">
        <authorList>
            <consortium name="Pathogen Informatics"/>
        </authorList>
    </citation>
    <scope>NUCLEOTIDE SEQUENCE [LARGE SCALE GENOMIC DNA]</scope>
</reference>
<dbReference type="AlphaFoldDB" id="A0A0R3TCM2"/>
<evidence type="ECO:0000256" key="7">
    <source>
        <dbReference type="ARBA" id="ARBA00023136"/>
    </source>
</evidence>